<protein>
    <submittedName>
        <fullName evidence="2">Uncharacterized protein</fullName>
    </submittedName>
</protein>
<evidence type="ECO:0000313" key="2">
    <source>
        <dbReference type="EMBL" id="OQR67723.1"/>
    </source>
</evidence>
<keyword evidence="3" id="KW-1185">Reference proteome</keyword>
<dbReference type="InParanoid" id="A0A1V9X2V0"/>
<evidence type="ECO:0000313" key="3">
    <source>
        <dbReference type="Proteomes" id="UP000192247"/>
    </source>
</evidence>
<dbReference type="EMBL" id="MNPL01027711">
    <property type="protein sequence ID" value="OQR67723.1"/>
    <property type="molecule type" value="Genomic_DNA"/>
</dbReference>
<evidence type="ECO:0000256" key="1">
    <source>
        <dbReference type="SAM" id="Phobius"/>
    </source>
</evidence>
<keyword evidence="1" id="KW-0472">Membrane</keyword>
<accession>A0A1V9X2V0</accession>
<reference evidence="2 3" key="1">
    <citation type="journal article" date="2017" name="Gigascience">
        <title>Draft genome of the honey bee ectoparasitic mite, Tropilaelaps mercedesae, is shaped by the parasitic life history.</title>
        <authorList>
            <person name="Dong X."/>
            <person name="Armstrong S.D."/>
            <person name="Xia D."/>
            <person name="Makepeace B.L."/>
            <person name="Darby A.C."/>
            <person name="Kadowaki T."/>
        </authorList>
    </citation>
    <scope>NUCLEOTIDE SEQUENCE [LARGE SCALE GENOMIC DNA]</scope>
    <source>
        <strain evidence="2">Wuxi-XJTLU</strain>
    </source>
</reference>
<feature type="transmembrane region" description="Helical" evidence="1">
    <location>
        <begin position="17"/>
        <end position="36"/>
    </location>
</feature>
<organism evidence="2 3">
    <name type="scientific">Tropilaelaps mercedesae</name>
    <dbReference type="NCBI Taxonomy" id="418985"/>
    <lineage>
        <taxon>Eukaryota</taxon>
        <taxon>Metazoa</taxon>
        <taxon>Ecdysozoa</taxon>
        <taxon>Arthropoda</taxon>
        <taxon>Chelicerata</taxon>
        <taxon>Arachnida</taxon>
        <taxon>Acari</taxon>
        <taxon>Parasitiformes</taxon>
        <taxon>Mesostigmata</taxon>
        <taxon>Gamasina</taxon>
        <taxon>Dermanyssoidea</taxon>
        <taxon>Laelapidae</taxon>
        <taxon>Tropilaelaps</taxon>
    </lineage>
</organism>
<keyword evidence="1" id="KW-0812">Transmembrane</keyword>
<sequence length="41" mass="4567">MNALEALWELGPRSLLSLYHVEVFAVAVTLVVYFCIISSPD</sequence>
<dbReference type="AlphaFoldDB" id="A0A1V9X2V0"/>
<proteinExistence type="predicted"/>
<dbReference type="Proteomes" id="UP000192247">
    <property type="component" value="Unassembled WGS sequence"/>
</dbReference>
<keyword evidence="1" id="KW-1133">Transmembrane helix</keyword>
<name>A0A1V9X2V0_9ACAR</name>
<gene>
    <name evidence="2" type="ORF">BIW11_04708</name>
</gene>
<comment type="caution">
    <text evidence="2">The sequence shown here is derived from an EMBL/GenBank/DDBJ whole genome shotgun (WGS) entry which is preliminary data.</text>
</comment>